<sequence length="411" mass="45659">MNKENILVAIDIGTAKISVILAEVDDLGDTHIIGFGEANSNGIEKGIITKPGELYKSIKEAVSLAEASSGFKISSAIINVGGPHLDFKNEKESLIFSTSQKEIDENDITALIEKVSTKVNKENYEVIHVIPKWYVLDEEDKVIDPVGLIANKLEGEFHIILNKSTNLNNIKRIVESAGIKIADFVATPIASANAVLYDEEKEMGVAVVDIGAGTTDIVIYKDGSPHFIKSLPIGGNQITMDIAHRFKLSKLEAENLKLQCSLASTEYILENDFIEVEIRGSEEKVQIERFEVVDTIEARLSEILEKIREQLENSGYYQKLNAGVVLTGGVANTGYIKDFAEKILEKDVRIGKPRNYKGFIDKLSFPQYATSIGIILFKKNALQKNEIESFNQPINLTEKFKSIFEKIKNMF</sequence>
<evidence type="ECO:0000313" key="8">
    <source>
        <dbReference type="EMBL" id="SMP01100.1"/>
    </source>
</evidence>
<dbReference type="InterPro" id="IPR003494">
    <property type="entry name" value="SHS2_FtsA"/>
</dbReference>
<keyword evidence="4 5" id="KW-0131">Cell cycle</keyword>
<evidence type="ECO:0000256" key="3">
    <source>
        <dbReference type="ARBA" id="ARBA00023136"/>
    </source>
</evidence>
<comment type="similarity">
    <text evidence="5 6">Belongs to the FtsA/MreB family.</text>
</comment>
<accession>A0AA46ACX7</accession>
<evidence type="ECO:0000313" key="9">
    <source>
        <dbReference type="Proteomes" id="UP001157947"/>
    </source>
</evidence>
<dbReference type="InterPro" id="IPR043129">
    <property type="entry name" value="ATPase_NBD"/>
</dbReference>
<reference evidence="8" key="1">
    <citation type="submission" date="2017-05" db="EMBL/GenBank/DDBJ databases">
        <authorList>
            <person name="Varghese N."/>
            <person name="Submissions S."/>
        </authorList>
    </citation>
    <scope>NUCLEOTIDE SEQUENCE</scope>
    <source>
        <strain evidence="8">DSM 18763</strain>
    </source>
</reference>
<protein>
    <recommendedName>
        <fullName evidence="5 6">Cell division protein FtsA</fullName>
    </recommendedName>
</protein>
<dbReference type="InterPro" id="IPR020823">
    <property type="entry name" value="Cell_div_FtsA"/>
</dbReference>
<dbReference type="Pfam" id="PF14450">
    <property type="entry name" value="FtsA"/>
    <property type="match status" value="1"/>
</dbReference>
<dbReference type="RefSeq" id="WP_265134943.1">
    <property type="nucleotide sequence ID" value="NZ_FXTX01000001.1"/>
</dbReference>
<dbReference type="PANTHER" id="PTHR32432:SF4">
    <property type="entry name" value="CELL DIVISION PROTEIN FTSA"/>
    <property type="match status" value="1"/>
</dbReference>
<dbReference type="SMART" id="SM00842">
    <property type="entry name" value="FtsA"/>
    <property type="match status" value="1"/>
</dbReference>
<dbReference type="Gene3D" id="3.30.420.40">
    <property type="match status" value="2"/>
</dbReference>
<feature type="domain" description="SHS2" evidence="7">
    <location>
        <begin position="7"/>
        <end position="195"/>
    </location>
</feature>
<comment type="caution">
    <text evidence="8">The sequence shown here is derived from an EMBL/GenBank/DDBJ whole genome shotgun (WGS) entry which is preliminary data.</text>
</comment>
<dbReference type="GO" id="GO:0043093">
    <property type="term" value="P:FtsZ-dependent cytokinesis"/>
    <property type="evidence" value="ECO:0007669"/>
    <property type="project" value="UniProtKB-UniRule"/>
</dbReference>
<dbReference type="GO" id="GO:0009898">
    <property type="term" value="C:cytoplasmic side of plasma membrane"/>
    <property type="evidence" value="ECO:0007669"/>
    <property type="project" value="UniProtKB-UniRule"/>
</dbReference>
<gene>
    <name evidence="5" type="primary">ftsA</name>
    <name evidence="8" type="ORF">SAMN06264868_101196</name>
</gene>
<dbReference type="NCBIfam" id="TIGR01174">
    <property type="entry name" value="ftsA"/>
    <property type="match status" value="1"/>
</dbReference>
<proteinExistence type="inferred from homology"/>
<dbReference type="PIRSF" id="PIRSF003101">
    <property type="entry name" value="FtsA"/>
    <property type="match status" value="1"/>
</dbReference>
<dbReference type="CDD" id="cd24048">
    <property type="entry name" value="ASKHA_NBD_FtsA"/>
    <property type="match status" value="1"/>
</dbReference>
<dbReference type="InterPro" id="IPR050696">
    <property type="entry name" value="FtsA/MreB"/>
</dbReference>
<evidence type="ECO:0000256" key="1">
    <source>
        <dbReference type="ARBA" id="ARBA00022475"/>
    </source>
</evidence>
<comment type="subunit">
    <text evidence="5">Self-interacts. Interacts with FtsZ.</text>
</comment>
<keyword evidence="2 5" id="KW-0132">Cell division</keyword>
<dbReference type="PANTHER" id="PTHR32432">
    <property type="entry name" value="CELL DIVISION PROTEIN FTSA-RELATED"/>
    <property type="match status" value="1"/>
</dbReference>
<comment type="subcellular location">
    <subcellularLocation>
        <location evidence="5">Cell membrane</location>
        <topology evidence="5">Peripheral membrane protein</topology>
        <orientation evidence="5">Cytoplasmic side</orientation>
    </subcellularLocation>
    <text evidence="5">Localizes to the Z ring in an FtsZ-dependent manner. Targeted to the membrane through a conserved C-terminal amphipathic helix.</text>
</comment>
<dbReference type="Gene3D" id="3.30.1490.110">
    <property type="match status" value="1"/>
</dbReference>
<dbReference type="Proteomes" id="UP001157947">
    <property type="component" value="Unassembled WGS sequence"/>
</dbReference>
<evidence type="ECO:0000256" key="2">
    <source>
        <dbReference type="ARBA" id="ARBA00022618"/>
    </source>
</evidence>
<dbReference type="Pfam" id="PF02491">
    <property type="entry name" value="SHS2_FTSA"/>
    <property type="match status" value="1"/>
</dbReference>
<evidence type="ECO:0000259" key="7">
    <source>
        <dbReference type="SMART" id="SM00842"/>
    </source>
</evidence>
<evidence type="ECO:0000256" key="5">
    <source>
        <dbReference type="HAMAP-Rule" id="MF_02033"/>
    </source>
</evidence>
<dbReference type="HAMAP" id="MF_02033">
    <property type="entry name" value="FtsA"/>
    <property type="match status" value="1"/>
</dbReference>
<comment type="function">
    <text evidence="5 6">Cell division protein that is involved in the assembly of the Z ring. May serve as a membrane anchor for the Z ring.</text>
</comment>
<dbReference type="EMBL" id="FXTX01000001">
    <property type="protein sequence ID" value="SMP01100.1"/>
    <property type="molecule type" value="Genomic_DNA"/>
</dbReference>
<evidence type="ECO:0000256" key="4">
    <source>
        <dbReference type="ARBA" id="ARBA00023306"/>
    </source>
</evidence>
<dbReference type="GO" id="GO:0032153">
    <property type="term" value="C:cell division site"/>
    <property type="evidence" value="ECO:0007669"/>
    <property type="project" value="UniProtKB-UniRule"/>
</dbReference>
<keyword evidence="3 5" id="KW-0472">Membrane</keyword>
<name>A0AA46ACX7_9AQUI</name>
<dbReference type="SUPFAM" id="SSF53067">
    <property type="entry name" value="Actin-like ATPase domain"/>
    <property type="match status" value="2"/>
</dbReference>
<organism evidence="8 9">
    <name type="scientific">Venenivibrio stagnispumantis</name>
    <dbReference type="NCBI Taxonomy" id="407998"/>
    <lineage>
        <taxon>Bacteria</taxon>
        <taxon>Pseudomonadati</taxon>
        <taxon>Aquificota</taxon>
        <taxon>Aquificia</taxon>
        <taxon>Aquificales</taxon>
        <taxon>Hydrogenothermaceae</taxon>
        <taxon>Venenivibrio</taxon>
    </lineage>
</organism>
<keyword evidence="1 5" id="KW-1003">Cell membrane</keyword>
<dbReference type="AlphaFoldDB" id="A0AA46ACX7"/>
<keyword evidence="9" id="KW-1185">Reference proteome</keyword>
<evidence type="ECO:0000256" key="6">
    <source>
        <dbReference type="PIRNR" id="PIRNR003101"/>
    </source>
</evidence>